<dbReference type="InterPro" id="IPR051531">
    <property type="entry name" value="N-acetyltransferase"/>
</dbReference>
<dbReference type="AlphaFoldDB" id="A0A8J3C8A0"/>
<dbReference type="InterPro" id="IPR016181">
    <property type="entry name" value="Acyl_CoA_acyltransferase"/>
</dbReference>
<sequence>MWVPELLTPRLRLRPLRLADSGDLYELLREPAATRFLPFEPTPELVWEHVLESVAARYTPGMGSFVWEERETGRFVGHGDLRPSQETEDERIETGWYLMRRYRGRGLAVEATRAILRHAFRTMDLPEVIALVHEENEASRRVARRLGFRIEQCGTYYGGPHLLYTVDSRSGQQDPEAVQ</sequence>
<evidence type="ECO:0000313" key="3">
    <source>
        <dbReference type="Proteomes" id="UP000637578"/>
    </source>
</evidence>
<feature type="domain" description="N-acetyltransferase" evidence="1">
    <location>
        <begin position="11"/>
        <end position="169"/>
    </location>
</feature>
<dbReference type="Proteomes" id="UP000637578">
    <property type="component" value="Unassembled WGS sequence"/>
</dbReference>
<dbReference type="RefSeq" id="WP_229686330.1">
    <property type="nucleotide sequence ID" value="NZ_BMMK01000011.1"/>
</dbReference>
<dbReference type="PANTHER" id="PTHR43792">
    <property type="entry name" value="GNAT FAMILY, PUTATIVE (AFU_ORTHOLOGUE AFUA_3G00765)-RELATED-RELATED"/>
    <property type="match status" value="1"/>
</dbReference>
<reference evidence="2" key="2">
    <citation type="submission" date="2020-09" db="EMBL/GenBank/DDBJ databases">
        <authorList>
            <person name="Sun Q."/>
            <person name="Zhou Y."/>
        </authorList>
    </citation>
    <scope>NUCLEOTIDE SEQUENCE</scope>
    <source>
        <strain evidence="2">CGMCC 4.5737</strain>
    </source>
</reference>
<dbReference type="InterPro" id="IPR000182">
    <property type="entry name" value="GNAT_dom"/>
</dbReference>
<dbReference type="Pfam" id="PF13302">
    <property type="entry name" value="Acetyltransf_3"/>
    <property type="match status" value="1"/>
</dbReference>
<reference evidence="2" key="1">
    <citation type="journal article" date="2014" name="Int. J. Syst. Evol. Microbiol.">
        <title>Complete genome sequence of Corynebacterium casei LMG S-19264T (=DSM 44701T), isolated from a smear-ripened cheese.</title>
        <authorList>
            <consortium name="US DOE Joint Genome Institute (JGI-PGF)"/>
            <person name="Walter F."/>
            <person name="Albersmeier A."/>
            <person name="Kalinowski J."/>
            <person name="Ruckert C."/>
        </authorList>
    </citation>
    <scope>NUCLEOTIDE SEQUENCE</scope>
    <source>
        <strain evidence="2">CGMCC 4.5737</strain>
    </source>
</reference>
<dbReference type="GO" id="GO:0016747">
    <property type="term" value="F:acyltransferase activity, transferring groups other than amino-acyl groups"/>
    <property type="evidence" value="ECO:0007669"/>
    <property type="project" value="InterPro"/>
</dbReference>
<protein>
    <submittedName>
        <fullName evidence="2">N-acetyltransferase</fullName>
    </submittedName>
</protein>
<dbReference type="SUPFAM" id="SSF55729">
    <property type="entry name" value="Acyl-CoA N-acyltransferases (Nat)"/>
    <property type="match status" value="1"/>
</dbReference>
<accession>A0A8J3C8A0</accession>
<dbReference type="EMBL" id="BMMK01000011">
    <property type="protein sequence ID" value="GGM54739.1"/>
    <property type="molecule type" value="Genomic_DNA"/>
</dbReference>
<dbReference type="PANTHER" id="PTHR43792:SF1">
    <property type="entry name" value="N-ACETYLTRANSFERASE DOMAIN-CONTAINING PROTEIN"/>
    <property type="match status" value="1"/>
</dbReference>
<proteinExistence type="predicted"/>
<keyword evidence="3" id="KW-1185">Reference proteome</keyword>
<dbReference type="Gene3D" id="3.40.630.30">
    <property type="match status" value="1"/>
</dbReference>
<name>A0A8J3C8A0_9PSEU</name>
<evidence type="ECO:0000313" key="2">
    <source>
        <dbReference type="EMBL" id="GGM54739.1"/>
    </source>
</evidence>
<comment type="caution">
    <text evidence="2">The sequence shown here is derived from an EMBL/GenBank/DDBJ whole genome shotgun (WGS) entry which is preliminary data.</text>
</comment>
<organism evidence="2 3">
    <name type="scientific">Longimycelium tulufanense</name>
    <dbReference type="NCBI Taxonomy" id="907463"/>
    <lineage>
        <taxon>Bacteria</taxon>
        <taxon>Bacillati</taxon>
        <taxon>Actinomycetota</taxon>
        <taxon>Actinomycetes</taxon>
        <taxon>Pseudonocardiales</taxon>
        <taxon>Pseudonocardiaceae</taxon>
        <taxon>Longimycelium</taxon>
    </lineage>
</organism>
<gene>
    <name evidence="2" type="ORF">GCM10012275_27340</name>
</gene>
<dbReference type="PROSITE" id="PS51186">
    <property type="entry name" value="GNAT"/>
    <property type="match status" value="1"/>
</dbReference>
<evidence type="ECO:0000259" key="1">
    <source>
        <dbReference type="PROSITE" id="PS51186"/>
    </source>
</evidence>